<reference evidence="2" key="1">
    <citation type="submission" date="2020-05" db="EMBL/GenBank/DDBJ databases">
        <title>Phylogenomic resolution of chytrid fungi.</title>
        <authorList>
            <person name="Stajich J.E."/>
            <person name="Amses K."/>
            <person name="Simmons R."/>
            <person name="Seto K."/>
            <person name="Myers J."/>
            <person name="Bonds A."/>
            <person name="Quandt C.A."/>
            <person name="Barry K."/>
            <person name="Liu P."/>
            <person name="Grigoriev I."/>
            <person name="Longcore J.E."/>
            <person name="James T.Y."/>
        </authorList>
    </citation>
    <scope>NUCLEOTIDE SEQUENCE</scope>
    <source>
        <strain evidence="2">JEL0318</strain>
    </source>
</reference>
<dbReference type="AlphaFoldDB" id="A0AAD5WVV4"/>
<proteinExistence type="predicted"/>
<dbReference type="EMBL" id="JADGJD010002996">
    <property type="protein sequence ID" value="KAJ3026496.1"/>
    <property type="molecule type" value="Genomic_DNA"/>
</dbReference>
<gene>
    <name evidence="2" type="ORF">HK097_006356</name>
</gene>
<evidence type="ECO:0000313" key="2">
    <source>
        <dbReference type="EMBL" id="KAJ3026496.1"/>
    </source>
</evidence>
<feature type="non-terminal residue" evidence="2">
    <location>
        <position position="1"/>
    </location>
</feature>
<accession>A0AAD5WVV4</accession>
<name>A0AAD5WVV4_9FUNG</name>
<keyword evidence="3" id="KW-1185">Reference proteome</keyword>
<evidence type="ECO:0000256" key="1">
    <source>
        <dbReference type="SAM" id="MobiDB-lite"/>
    </source>
</evidence>
<protein>
    <submittedName>
        <fullName evidence="2">Uncharacterized protein</fullName>
    </submittedName>
</protein>
<comment type="caution">
    <text evidence="2">The sequence shown here is derived from an EMBL/GenBank/DDBJ whole genome shotgun (WGS) entry which is preliminary data.</text>
</comment>
<dbReference type="Proteomes" id="UP001212841">
    <property type="component" value="Unassembled WGS sequence"/>
</dbReference>
<feature type="region of interest" description="Disordered" evidence="1">
    <location>
        <begin position="23"/>
        <end position="49"/>
    </location>
</feature>
<evidence type="ECO:0000313" key="3">
    <source>
        <dbReference type="Proteomes" id="UP001212841"/>
    </source>
</evidence>
<sequence>RIRVVKGTLVIAGGGTMSFNWRHLNGSQEGGGAEEEETGGVDGEDGEKSVLSKSVNPFTVVRAWDVDGNRVGKDVDVEGRVDESVGVEGSGLAGNWIPVVVKSRGQDNETRVEDVDLENGSSGTVDGLIVKDWIIPFGNGDLITFALNTSSEIEEKILVRRSSTFATPLWTFTPSHNSPFSTSSPTSPTYQVPSTYFTSTTGQFLTTDYKTTPPTLHLLTESTYRDGFALFSLSSQTGRPISFKKIDLLGSLDASDPGAIFPRVASIDALTIQSNDTAEDKTLYITYSLQTVSGPPPSPITTRPITLRIPLSQNLKITPHRLPPPFTPPLAPNTATTTLVRSQSITGSGRYLVQVLERVGESSAVV</sequence>
<feature type="non-terminal residue" evidence="2">
    <location>
        <position position="366"/>
    </location>
</feature>
<organism evidence="2 3">
    <name type="scientific">Rhizophlyctis rosea</name>
    <dbReference type="NCBI Taxonomy" id="64517"/>
    <lineage>
        <taxon>Eukaryota</taxon>
        <taxon>Fungi</taxon>
        <taxon>Fungi incertae sedis</taxon>
        <taxon>Chytridiomycota</taxon>
        <taxon>Chytridiomycota incertae sedis</taxon>
        <taxon>Chytridiomycetes</taxon>
        <taxon>Rhizophlyctidales</taxon>
        <taxon>Rhizophlyctidaceae</taxon>
        <taxon>Rhizophlyctis</taxon>
    </lineage>
</organism>
<feature type="compositionally biased region" description="Acidic residues" evidence="1">
    <location>
        <begin position="32"/>
        <end position="45"/>
    </location>
</feature>